<dbReference type="InterPro" id="IPR029044">
    <property type="entry name" value="Nucleotide-diphossugar_trans"/>
</dbReference>
<dbReference type="RefSeq" id="WP_168036148.1">
    <property type="nucleotide sequence ID" value="NZ_JAATJH010000001.1"/>
</dbReference>
<dbReference type="InterPro" id="IPR050834">
    <property type="entry name" value="Glycosyltransf_2"/>
</dbReference>
<evidence type="ECO:0000313" key="2">
    <source>
        <dbReference type="EMBL" id="NJC25395.1"/>
    </source>
</evidence>
<proteinExistence type="predicted"/>
<accession>A0ABX0X829</accession>
<protein>
    <submittedName>
        <fullName evidence="2">GT2 family glycosyltransferase</fullName>
    </submittedName>
</protein>
<dbReference type="InterPro" id="IPR001173">
    <property type="entry name" value="Glyco_trans_2-like"/>
</dbReference>
<dbReference type="Proteomes" id="UP000770785">
    <property type="component" value="Unassembled WGS sequence"/>
</dbReference>
<evidence type="ECO:0000313" key="3">
    <source>
        <dbReference type="Proteomes" id="UP000770785"/>
    </source>
</evidence>
<reference evidence="2 3" key="1">
    <citation type="submission" date="2020-03" db="EMBL/GenBank/DDBJ databases">
        <title>Genomic Encyclopedia of Type Strains, Phase IV (KMG-IV): sequencing the most valuable type-strain genomes for metagenomic binning, comparative biology and taxonomic classification.</title>
        <authorList>
            <person name="Goeker M."/>
        </authorList>
    </citation>
    <scope>NUCLEOTIDE SEQUENCE [LARGE SCALE GENOMIC DNA]</scope>
    <source>
        <strain evidence="2 3">DSM 105096</strain>
    </source>
</reference>
<dbReference type="PANTHER" id="PTHR43685">
    <property type="entry name" value="GLYCOSYLTRANSFERASE"/>
    <property type="match status" value="1"/>
</dbReference>
<name>A0ABX0X829_9BACT</name>
<dbReference type="PANTHER" id="PTHR43685:SF3">
    <property type="entry name" value="SLR2126 PROTEIN"/>
    <property type="match status" value="1"/>
</dbReference>
<evidence type="ECO:0000259" key="1">
    <source>
        <dbReference type="Pfam" id="PF00535"/>
    </source>
</evidence>
<feature type="domain" description="Glycosyltransferase 2-like" evidence="1">
    <location>
        <begin position="15"/>
        <end position="175"/>
    </location>
</feature>
<dbReference type="EMBL" id="JAATJH010000001">
    <property type="protein sequence ID" value="NJC25395.1"/>
    <property type="molecule type" value="Genomic_DNA"/>
</dbReference>
<comment type="caution">
    <text evidence="2">The sequence shown here is derived from an EMBL/GenBank/DDBJ whole genome shotgun (WGS) entry which is preliminary data.</text>
</comment>
<dbReference type="Pfam" id="PF00535">
    <property type="entry name" value="Glycos_transf_2"/>
    <property type="match status" value="1"/>
</dbReference>
<organism evidence="2 3">
    <name type="scientific">Neolewinella antarctica</name>
    <dbReference type="NCBI Taxonomy" id="442734"/>
    <lineage>
        <taxon>Bacteria</taxon>
        <taxon>Pseudomonadati</taxon>
        <taxon>Bacteroidota</taxon>
        <taxon>Saprospiria</taxon>
        <taxon>Saprospirales</taxon>
        <taxon>Lewinellaceae</taxon>
        <taxon>Neolewinella</taxon>
    </lineage>
</organism>
<dbReference type="SUPFAM" id="SSF53448">
    <property type="entry name" value="Nucleotide-diphospho-sugar transferases"/>
    <property type="match status" value="1"/>
</dbReference>
<gene>
    <name evidence="2" type="ORF">GGR27_000876</name>
</gene>
<sequence>MVNTKTNDEVSARVTVVICTYRRSALLDECLVALLSQRSVATVFDVLVVDNANQHACRVVAEHHGVQYVVELQTGLSHARNKAIATVATEWLFYLDDDALPYPDMMAEFLQAITENPHVRVLGGRYDHYLPPSAPAWLGHHYQTGHRASPAEELTRLNETQHLSGGIFAFRTRLLLDGQGFAINLGMRGHEIGYGEDDEIQDRLRSAGTEIYYSPAIAMRHLVQPRKHTVSAQIGMAHQNGIAYGRIPRNPRFTLADFLREVINITFRVVPYNLARLLFKKSFAWQNATVMTARRYVYAWAKFWGARR</sequence>
<dbReference type="Gene3D" id="3.90.550.10">
    <property type="entry name" value="Spore Coat Polysaccharide Biosynthesis Protein SpsA, Chain A"/>
    <property type="match status" value="1"/>
</dbReference>
<keyword evidence="3" id="KW-1185">Reference proteome</keyword>